<dbReference type="Pfam" id="PF04828">
    <property type="entry name" value="GFA"/>
    <property type="match status" value="1"/>
</dbReference>
<dbReference type="AlphaFoldDB" id="A0A6S6SQJ6"/>
<evidence type="ECO:0000259" key="5">
    <source>
        <dbReference type="PROSITE" id="PS51891"/>
    </source>
</evidence>
<evidence type="ECO:0000313" key="6">
    <source>
        <dbReference type="EMBL" id="CAA6812719.1"/>
    </source>
</evidence>
<protein>
    <submittedName>
        <fullName evidence="6">Gfa-like protein</fullName>
    </submittedName>
</protein>
<reference evidence="6" key="1">
    <citation type="submission" date="2020-01" db="EMBL/GenBank/DDBJ databases">
        <authorList>
            <person name="Meier V. D."/>
            <person name="Meier V D."/>
        </authorList>
    </citation>
    <scope>NUCLEOTIDE SEQUENCE</scope>
    <source>
        <strain evidence="6">HLG_WM_MAG_09</strain>
    </source>
</reference>
<keyword evidence="3" id="KW-0862">Zinc</keyword>
<comment type="similarity">
    <text evidence="1">Belongs to the Gfa family.</text>
</comment>
<dbReference type="PROSITE" id="PS51891">
    <property type="entry name" value="CENP_V_GFA"/>
    <property type="match status" value="1"/>
</dbReference>
<proteinExistence type="inferred from homology"/>
<accession>A0A6S6SQJ6</accession>
<dbReference type="InterPro" id="IPR011057">
    <property type="entry name" value="Mss4-like_sf"/>
</dbReference>
<dbReference type="InterPro" id="IPR006913">
    <property type="entry name" value="CENP-V/GFA"/>
</dbReference>
<dbReference type="SUPFAM" id="SSF51316">
    <property type="entry name" value="Mss4-like"/>
    <property type="match status" value="1"/>
</dbReference>
<evidence type="ECO:0000256" key="1">
    <source>
        <dbReference type="ARBA" id="ARBA00005495"/>
    </source>
</evidence>
<dbReference type="EMBL" id="CACVAT010000192">
    <property type="protein sequence ID" value="CAA6812719.1"/>
    <property type="molecule type" value="Genomic_DNA"/>
</dbReference>
<gene>
    <name evidence="6" type="ORF">HELGO_WM85173</name>
</gene>
<dbReference type="GO" id="GO:0046872">
    <property type="term" value="F:metal ion binding"/>
    <property type="evidence" value="ECO:0007669"/>
    <property type="project" value="UniProtKB-KW"/>
</dbReference>
<feature type="domain" description="CENP-V/GFA" evidence="5">
    <location>
        <begin position="5"/>
        <end position="110"/>
    </location>
</feature>
<keyword evidence="2" id="KW-0479">Metal-binding</keyword>
<keyword evidence="4" id="KW-0456">Lyase</keyword>
<name>A0A6S6SQJ6_9GAMM</name>
<dbReference type="Gene3D" id="3.90.1590.10">
    <property type="entry name" value="glutathione-dependent formaldehyde- activating enzyme (gfa)"/>
    <property type="match status" value="1"/>
</dbReference>
<evidence type="ECO:0000256" key="3">
    <source>
        <dbReference type="ARBA" id="ARBA00022833"/>
    </source>
</evidence>
<dbReference type="PANTHER" id="PTHR33337:SF40">
    <property type="entry name" value="CENP-V_GFA DOMAIN-CONTAINING PROTEIN-RELATED"/>
    <property type="match status" value="1"/>
</dbReference>
<sequence length="135" mass="15181">MSDEVKGSCLCGKVNFTLVGGFKQFHLCHCQQCRKITGSAHASNLFTSLENIEWTAGKELVKTFDHPDNNFRKVFCSECGSGLPYESRRVPALVVPAGSLDDEPGMEPMDHVFWAERTEWYESAKDKPEFEAFPT</sequence>
<evidence type="ECO:0000256" key="4">
    <source>
        <dbReference type="ARBA" id="ARBA00023239"/>
    </source>
</evidence>
<dbReference type="PANTHER" id="PTHR33337">
    <property type="entry name" value="GFA DOMAIN-CONTAINING PROTEIN"/>
    <property type="match status" value="1"/>
</dbReference>
<dbReference type="GO" id="GO:0016846">
    <property type="term" value="F:carbon-sulfur lyase activity"/>
    <property type="evidence" value="ECO:0007669"/>
    <property type="project" value="InterPro"/>
</dbReference>
<evidence type="ECO:0000256" key="2">
    <source>
        <dbReference type="ARBA" id="ARBA00022723"/>
    </source>
</evidence>
<organism evidence="6">
    <name type="scientific">uncultured Thiotrichaceae bacterium</name>
    <dbReference type="NCBI Taxonomy" id="298394"/>
    <lineage>
        <taxon>Bacteria</taxon>
        <taxon>Pseudomonadati</taxon>
        <taxon>Pseudomonadota</taxon>
        <taxon>Gammaproteobacteria</taxon>
        <taxon>Thiotrichales</taxon>
        <taxon>Thiotrichaceae</taxon>
        <taxon>environmental samples</taxon>
    </lineage>
</organism>